<accession>A0A6A6Q206</accession>
<dbReference type="Proteomes" id="UP000799767">
    <property type="component" value="Unassembled WGS sequence"/>
</dbReference>
<dbReference type="GeneID" id="54473705"/>
<dbReference type="RefSeq" id="XP_033593107.1">
    <property type="nucleotide sequence ID" value="XM_033732703.1"/>
</dbReference>
<protein>
    <submittedName>
        <fullName evidence="1">Uncharacterized protein</fullName>
    </submittedName>
</protein>
<evidence type="ECO:0000313" key="2">
    <source>
        <dbReference type="Proteomes" id="UP000799767"/>
    </source>
</evidence>
<sequence length="372" mass="41604">MAALSTSTAIEKPLLSRGEISDRFFFYRSAQVMGDTAKITHIHLLPLTANISIKWPVPKGEAADQRPAAGDNFFIVFEVMKDTKHPASFFRLSEFGCWSNWEDVNAIAVKMLWKGKDDETMNFRYLQMSAEDEYAHAAPGGSDKYRRGTLLFMNLMNAKYPEVQEWVGAPIFTRQVQIKTDAFNQEIIATRSDKPLAKLIGPRFSLEVPAKRMRDLGLENVNGAWRSLTWGWVDKLPIWGEKRMQGVSKQAIRTLQAEIKNRRDCDRCFLIKTVLGDADCDCQQVGSVNRCQECVNAGLPCSWTNTQKLGGPTFMDAPAGASSGGLKRMMSGEFFERAMKALVAAPYVADACKKGVGPSSIDMHRLVLEELE</sequence>
<reference evidence="1" key="1">
    <citation type="journal article" date="2020" name="Stud. Mycol.">
        <title>101 Dothideomycetes genomes: a test case for predicting lifestyles and emergence of pathogens.</title>
        <authorList>
            <person name="Haridas S."/>
            <person name="Albert R."/>
            <person name="Binder M."/>
            <person name="Bloem J."/>
            <person name="Labutti K."/>
            <person name="Salamov A."/>
            <person name="Andreopoulos B."/>
            <person name="Baker S."/>
            <person name="Barry K."/>
            <person name="Bills G."/>
            <person name="Bluhm B."/>
            <person name="Cannon C."/>
            <person name="Castanera R."/>
            <person name="Culley D."/>
            <person name="Daum C."/>
            <person name="Ezra D."/>
            <person name="Gonzalez J."/>
            <person name="Henrissat B."/>
            <person name="Kuo A."/>
            <person name="Liang C."/>
            <person name="Lipzen A."/>
            <person name="Lutzoni F."/>
            <person name="Magnuson J."/>
            <person name="Mondo S."/>
            <person name="Nolan M."/>
            <person name="Ohm R."/>
            <person name="Pangilinan J."/>
            <person name="Park H.-J."/>
            <person name="Ramirez L."/>
            <person name="Alfaro M."/>
            <person name="Sun H."/>
            <person name="Tritt A."/>
            <person name="Yoshinaga Y."/>
            <person name="Zwiers L.-H."/>
            <person name="Turgeon B."/>
            <person name="Goodwin S."/>
            <person name="Spatafora J."/>
            <person name="Crous P."/>
            <person name="Grigoriev I."/>
        </authorList>
    </citation>
    <scope>NUCLEOTIDE SEQUENCE</scope>
    <source>
        <strain evidence="1">CBS 113389</strain>
    </source>
</reference>
<dbReference type="AlphaFoldDB" id="A0A6A6Q206"/>
<keyword evidence="2" id="KW-1185">Reference proteome</keyword>
<gene>
    <name evidence="1" type="ORF">BDY17DRAFT_291673</name>
</gene>
<organism evidence="1 2">
    <name type="scientific">Neohortaea acidophila</name>
    <dbReference type="NCBI Taxonomy" id="245834"/>
    <lineage>
        <taxon>Eukaryota</taxon>
        <taxon>Fungi</taxon>
        <taxon>Dikarya</taxon>
        <taxon>Ascomycota</taxon>
        <taxon>Pezizomycotina</taxon>
        <taxon>Dothideomycetes</taxon>
        <taxon>Dothideomycetidae</taxon>
        <taxon>Mycosphaerellales</taxon>
        <taxon>Teratosphaeriaceae</taxon>
        <taxon>Neohortaea</taxon>
    </lineage>
</organism>
<name>A0A6A6Q206_9PEZI</name>
<evidence type="ECO:0000313" key="1">
    <source>
        <dbReference type="EMBL" id="KAF2486538.1"/>
    </source>
</evidence>
<proteinExistence type="predicted"/>
<dbReference type="EMBL" id="MU001632">
    <property type="protein sequence ID" value="KAF2486538.1"/>
    <property type="molecule type" value="Genomic_DNA"/>
</dbReference>